<dbReference type="AlphaFoldDB" id="A0A081NDX8"/>
<dbReference type="Proteomes" id="UP000028073">
    <property type="component" value="Unassembled WGS sequence"/>
</dbReference>
<sequence length="65" mass="7818">MPAPLYFLLLFMMLPDNYDLMKNVRLRQEIITSKPVGYILQKLFLARVCPNFVQKRTAWLFFSIY</sequence>
<proteinExistence type="predicted"/>
<reference evidence="1 2" key="1">
    <citation type="submission" date="2014-06" db="EMBL/GenBank/DDBJ databases">
        <title>Whole Genome Sequences of Three Symbiotic Endozoicomonas Bacteria.</title>
        <authorList>
            <person name="Neave M.J."/>
            <person name="Apprill A."/>
            <person name="Voolstra C.R."/>
        </authorList>
    </citation>
    <scope>NUCLEOTIDE SEQUENCE [LARGE SCALE GENOMIC DNA]</scope>
    <source>
        <strain evidence="1 2">DSM 25634</strain>
    </source>
</reference>
<evidence type="ECO:0000313" key="2">
    <source>
        <dbReference type="Proteomes" id="UP000028073"/>
    </source>
</evidence>
<name>A0A081NDX8_9GAMM</name>
<comment type="caution">
    <text evidence="1">The sequence shown here is derived from an EMBL/GenBank/DDBJ whole genome shotgun (WGS) entry which is preliminary data.</text>
</comment>
<organism evidence="1 2">
    <name type="scientific">Endozoicomonas numazuensis</name>
    <dbReference type="NCBI Taxonomy" id="1137799"/>
    <lineage>
        <taxon>Bacteria</taxon>
        <taxon>Pseudomonadati</taxon>
        <taxon>Pseudomonadota</taxon>
        <taxon>Gammaproteobacteria</taxon>
        <taxon>Oceanospirillales</taxon>
        <taxon>Endozoicomonadaceae</taxon>
        <taxon>Endozoicomonas</taxon>
    </lineage>
</organism>
<protein>
    <submittedName>
        <fullName evidence="1">Uncharacterized protein</fullName>
    </submittedName>
</protein>
<accession>A0A081NDX8</accession>
<dbReference type="EMBL" id="JOKH01000005">
    <property type="protein sequence ID" value="KEQ16651.1"/>
    <property type="molecule type" value="Genomic_DNA"/>
</dbReference>
<evidence type="ECO:0000313" key="1">
    <source>
        <dbReference type="EMBL" id="KEQ16651.1"/>
    </source>
</evidence>
<gene>
    <name evidence="1" type="ORF">GZ78_22820</name>
</gene>
<keyword evidence="2" id="KW-1185">Reference proteome</keyword>